<accession>A0A7W7RHS9</accession>
<organism evidence="2 3">
    <name type="scientific">Lipingzhangella halophila</name>
    <dbReference type="NCBI Taxonomy" id="1783352"/>
    <lineage>
        <taxon>Bacteria</taxon>
        <taxon>Bacillati</taxon>
        <taxon>Actinomycetota</taxon>
        <taxon>Actinomycetes</taxon>
        <taxon>Streptosporangiales</taxon>
        <taxon>Nocardiopsidaceae</taxon>
        <taxon>Lipingzhangella</taxon>
    </lineage>
</organism>
<evidence type="ECO:0000256" key="1">
    <source>
        <dbReference type="SAM" id="MobiDB-lite"/>
    </source>
</evidence>
<dbReference type="EMBL" id="JACHJT010000001">
    <property type="protein sequence ID" value="MBB4932209.1"/>
    <property type="molecule type" value="Genomic_DNA"/>
</dbReference>
<comment type="caution">
    <text evidence="2">The sequence shown here is derived from an EMBL/GenBank/DDBJ whole genome shotgun (WGS) entry which is preliminary data.</text>
</comment>
<evidence type="ECO:0000313" key="2">
    <source>
        <dbReference type="EMBL" id="MBB4932209.1"/>
    </source>
</evidence>
<proteinExistence type="predicted"/>
<sequence length="46" mass="4482">MRPERSGPPSGPAPDNRGASPLRAPPNCAGARACGARAAVGVAASR</sequence>
<protein>
    <submittedName>
        <fullName evidence="2">Uncharacterized protein</fullName>
    </submittedName>
</protein>
<feature type="region of interest" description="Disordered" evidence="1">
    <location>
        <begin position="1"/>
        <end position="30"/>
    </location>
</feature>
<evidence type="ECO:0000313" key="3">
    <source>
        <dbReference type="Proteomes" id="UP000523007"/>
    </source>
</evidence>
<gene>
    <name evidence="2" type="ORF">F4561_003029</name>
</gene>
<dbReference type="Proteomes" id="UP000523007">
    <property type="component" value="Unassembled WGS sequence"/>
</dbReference>
<name>A0A7W7RHS9_9ACTN</name>
<dbReference type="AlphaFoldDB" id="A0A7W7RHS9"/>
<keyword evidence="3" id="KW-1185">Reference proteome</keyword>
<reference evidence="2 3" key="1">
    <citation type="submission" date="2020-08" db="EMBL/GenBank/DDBJ databases">
        <title>Sequencing the genomes of 1000 actinobacteria strains.</title>
        <authorList>
            <person name="Klenk H.-P."/>
        </authorList>
    </citation>
    <scope>NUCLEOTIDE SEQUENCE [LARGE SCALE GENOMIC DNA]</scope>
    <source>
        <strain evidence="2 3">DSM 102030</strain>
    </source>
</reference>